<evidence type="ECO:0000313" key="1">
    <source>
        <dbReference type="EMBL" id="KIM44200.1"/>
    </source>
</evidence>
<name>A0A0C3C5S4_HEBCY</name>
<dbReference type="Proteomes" id="UP000053424">
    <property type="component" value="Unassembled WGS sequence"/>
</dbReference>
<protein>
    <submittedName>
        <fullName evidence="1">Uncharacterized protein</fullName>
    </submittedName>
</protein>
<keyword evidence="2" id="KW-1185">Reference proteome</keyword>
<dbReference type="HOGENOM" id="CLU_1049936_0_0_1"/>
<sequence>MGTINSHPSAQKFHILTTVWFVFQERSRPDWQPKCHREFKQLCVKFFGFDSRDIDWDRQQYRLIRHAGEASSILGTHGLWPICGHIPEIKRLLPEPVLSHRLAQVVISCIQYLFNCGANGQDHLLAWATKSKQSPWLWRQRMRVTTTPRQSCWRYLISTYSFPQSLRRSRQKLYSEKIQSNKFYCMQRSLYIWTLKLLCLILRKAGRSDELTRELSKPFIPLSASFLFPRRIKRVRKLIDAYLDKFGPSTDTLGRARVEGLRLTH</sequence>
<dbReference type="OrthoDB" id="10628620at2759"/>
<organism evidence="1 2">
    <name type="scientific">Hebeloma cylindrosporum</name>
    <dbReference type="NCBI Taxonomy" id="76867"/>
    <lineage>
        <taxon>Eukaryota</taxon>
        <taxon>Fungi</taxon>
        <taxon>Dikarya</taxon>
        <taxon>Basidiomycota</taxon>
        <taxon>Agaricomycotina</taxon>
        <taxon>Agaricomycetes</taxon>
        <taxon>Agaricomycetidae</taxon>
        <taxon>Agaricales</taxon>
        <taxon>Agaricineae</taxon>
        <taxon>Hymenogastraceae</taxon>
        <taxon>Hebeloma</taxon>
    </lineage>
</organism>
<proteinExistence type="predicted"/>
<dbReference type="EMBL" id="KN831774">
    <property type="protein sequence ID" value="KIM44200.1"/>
    <property type="molecule type" value="Genomic_DNA"/>
</dbReference>
<evidence type="ECO:0000313" key="2">
    <source>
        <dbReference type="Proteomes" id="UP000053424"/>
    </source>
</evidence>
<gene>
    <name evidence="1" type="ORF">M413DRAFT_376731</name>
</gene>
<reference evidence="2" key="2">
    <citation type="submission" date="2015-01" db="EMBL/GenBank/DDBJ databases">
        <title>Evolutionary Origins and Diversification of the Mycorrhizal Mutualists.</title>
        <authorList>
            <consortium name="DOE Joint Genome Institute"/>
            <consortium name="Mycorrhizal Genomics Consortium"/>
            <person name="Kohler A."/>
            <person name="Kuo A."/>
            <person name="Nagy L.G."/>
            <person name="Floudas D."/>
            <person name="Copeland A."/>
            <person name="Barry K.W."/>
            <person name="Cichocki N."/>
            <person name="Veneault-Fourrey C."/>
            <person name="LaButti K."/>
            <person name="Lindquist E.A."/>
            <person name="Lipzen A."/>
            <person name="Lundell T."/>
            <person name="Morin E."/>
            <person name="Murat C."/>
            <person name="Riley R."/>
            <person name="Ohm R."/>
            <person name="Sun H."/>
            <person name="Tunlid A."/>
            <person name="Henrissat B."/>
            <person name="Grigoriev I.V."/>
            <person name="Hibbett D.S."/>
            <person name="Martin F."/>
        </authorList>
    </citation>
    <scope>NUCLEOTIDE SEQUENCE [LARGE SCALE GENOMIC DNA]</scope>
    <source>
        <strain evidence="2">h7</strain>
    </source>
</reference>
<reference evidence="1 2" key="1">
    <citation type="submission" date="2014-04" db="EMBL/GenBank/DDBJ databases">
        <authorList>
            <consortium name="DOE Joint Genome Institute"/>
            <person name="Kuo A."/>
            <person name="Gay G."/>
            <person name="Dore J."/>
            <person name="Kohler A."/>
            <person name="Nagy L.G."/>
            <person name="Floudas D."/>
            <person name="Copeland A."/>
            <person name="Barry K.W."/>
            <person name="Cichocki N."/>
            <person name="Veneault-Fourrey C."/>
            <person name="LaButti K."/>
            <person name="Lindquist E.A."/>
            <person name="Lipzen A."/>
            <person name="Lundell T."/>
            <person name="Morin E."/>
            <person name="Murat C."/>
            <person name="Sun H."/>
            <person name="Tunlid A."/>
            <person name="Henrissat B."/>
            <person name="Grigoriev I.V."/>
            <person name="Hibbett D.S."/>
            <person name="Martin F."/>
            <person name="Nordberg H.P."/>
            <person name="Cantor M.N."/>
            <person name="Hua S.X."/>
        </authorList>
    </citation>
    <scope>NUCLEOTIDE SEQUENCE [LARGE SCALE GENOMIC DNA]</scope>
    <source>
        <strain evidence="2">h7</strain>
    </source>
</reference>
<dbReference type="AlphaFoldDB" id="A0A0C3C5S4"/>
<accession>A0A0C3C5S4</accession>